<evidence type="ECO:0000256" key="5">
    <source>
        <dbReference type="ARBA" id="ARBA00022777"/>
    </source>
</evidence>
<protein>
    <recommendedName>
        <fullName evidence="2">histidine kinase</fullName>
        <ecNumber evidence="2">2.7.13.3</ecNumber>
    </recommendedName>
</protein>
<name>A0ABY7LP88_9BACT</name>
<evidence type="ECO:0000256" key="1">
    <source>
        <dbReference type="ARBA" id="ARBA00000085"/>
    </source>
</evidence>
<keyword evidence="3" id="KW-0597">Phosphoprotein</keyword>
<proteinExistence type="predicted"/>
<evidence type="ECO:0000256" key="6">
    <source>
        <dbReference type="ARBA" id="ARBA00023012"/>
    </source>
</evidence>
<dbReference type="Pfam" id="PF02518">
    <property type="entry name" value="HATPase_c"/>
    <property type="match status" value="1"/>
</dbReference>
<keyword evidence="8" id="KW-0175">Coiled coil</keyword>
<dbReference type="EC" id="2.7.13.3" evidence="2"/>
<feature type="repeat" description="TPR" evidence="7">
    <location>
        <begin position="228"/>
        <end position="261"/>
    </location>
</feature>
<gene>
    <name evidence="10" type="ORF">O3303_01470</name>
</gene>
<evidence type="ECO:0000256" key="7">
    <source>
        <dbReference type="PROSITE-ProRule" id="PRU00339"/>
    </source>
</evidence>
<dbReference type="SUPFAM" id="SSF55874">
    <property type="entry name" value="ATPase domain of HSP90 chaperone/DNA topoisomerase II/histidine kinase"/>
    <property type="match status" value="1"/>
</dbReference>
<dbReference type="InterPro" id="IPR004358">
    <property type="entry name" value="Sig_transdc_His_kin-like_C"/>
</dbReference>
<dbReference type="RefSeq" id="WP_269560297.1">
    <property type="nucleotide sequence ID" value="NZ_CP114767.1"/>
</dbReference>
<reference evidence="10 11" key="1">
    <citation type="submission" date="2022-12" db="EMBL/GenBank/DDBJ databases">
        <title>Hymenobacter canadensis sp. nov. isolated from lake water of the Cambridge Bay, Canada.</title>
        <authorList>
            <person name="Kim W.H."/>
            <person name="Lee Y.M."/>
        </authorList>
    </citation>
    <scope>NUCLEOTIDE SEQUENCE [LARGE SCALE GENOMIC DNA]</scope>
    <source>
        <strain evidence="10 11">PAMC 29467</strain>
    </source>
</reference>
<keyword evidence="11" id="KW-1185">Reference proteome</keyword>
<dbReference type="InterPro" id="IPR019734">
    <property type="entry name" value="TPR_rpt"/>
</dbReference>
<feature type="repeat" description="TPR" evidence="7">
    <location>
        <begin position="68"/>
        <end position="101"/>
    </location>
</feature>
<dbReference type="InterPro" id="IPR003661">
    <property type="entry name" value="HisK_dim/P_dom"/>
</dbReference>
<dbReference type="SUPFAM" id="SSF47384">
    <property type="entry name" value="Homodimeric domain of signal transducing histidine kinase"/>
    <property type="match status" value="1"/>
</dbReference>
<keyword evidence="7" id="KW-0802">TPR repeat</keyword>
<dbReference type="InterPro" id="IPR003594">
    <property type="entry name" value="HATPase_dom"/>
</dbReference>
<keyword evidence="6" id="KW-0902">Two-component regulatory system</keyword>
<dbReference type="Gene3D" id="1.10.287.130">
    <property type="match status" value="1"/>
</dbReference>
<dbReference type="Proteomes" id="UP001211005">
    <property type="component" value="Chromosome"/>
</dbReference>
<sequence length="682" mass="74780">MLWGIVWLLMAVETAAQPTTLPRQRITAAAQHLRNSAQLLPLNPAAALLQGEQALHLAAVSGPPAEVAAAYLAIGAAYQAQRQYEPALRHFTRALRLYQQLHNEPGRARALGMLGQTQYLEGDTGQAYDTYKQALALTLSVGNPRSKAEVYSNLGELLGAGGQWRRALRSYEQAYAEWQQAGSLPGQAQALNSIGLAHHQLRQYSRSLYYLRLSLQQARQLGDSTSTGEALASTGRVYQDVGNYEVAMGFYTQAISQLPAYTPPARRAAALQALALVQDSMANRAAAIRALRQALPLARRAGSQIQVSTLYQKLADLYQRESNYPQALAAQRRYSDLQDSVFAERRSAQIAELQTRYESEKKGREIQLLLKNRQIQDANLRRQKLLRNAMAVGALLLLLAVAALYRGRREQARINRLLQRKNRAINRQKQELSHLNHTKDTLFSIISHDLRSPLSSLYSMLTLQTLGNLPPERMAAHTQRLSRTLDVTLRLLDNLLNWSAAQIQGDKVRPESIALQTAAEEALALLIGDAERKSIQLLTQLPAPCLVSADLNMLRLVLRNLVGNAIKFTPAEGTVTLAARLQETGMWEISVTDTGVGIAVADQARIFGENGLHSTLGTAREKGTGLGLRLCKEFVERNGGRISFASVPGQGSTFRFTLPAAMPEVLPLLPVVLAPAIVAAAG</sequence>
<dbReference type="InterPro" id="IPR005467">
    <property type="entry name" value="His_kinase_dom"/>
</dbReference>
<keyword evidence="5" id="KW-0418">Kinase</keyword>
<accession>A0ABY7LP88</accession>
<feature type="coiled-coil region" evidence="8">
    <location>
        <begin position="411"/>
        <end position="438"/>
    </location>
</feature>
<dbReference type="Pfam" id="PF13424">
    <property type="entry name" value="TPR_12"/>
    <property type="match status" value="2"/>
</dbReference>
<dbReference type="PROSITE" id="PS50005">
    <property type="entry name" value="TPR"/>
    <property type="match status" value="2"/>
</dbReference>
<dbReference type="EMBL" id="CP114767">
    <property type="protein sequence ID" value="WBA42238.1"/>
    <property type="molecule type" value="Genomic_DNA"/>
</dbReference>
<dbReference type="SMART" id="SM00388">
    <property type="entry name" value="HisKA"/>
    <property type="match status" value="1"/>
</dbReference>
<dbReference type="SMART" id="SM00028">
    <property type="entry name" value="TPR"/>
    <property type="match status" value="6"/>
</dbReference>
<dbReference type="InterPro" id="IPR036097">
    <property type="entry name" value="HisK_dim/P_sf"/>
</dbReference>
<evidence type="ECO:0000313" key="11">
    <source>
        <dbReference type="Proteomes" id="UP001211005"/>
    </source>
</evidence>
<evidence type="ECO:0000313" key="10">
    <source>
        <dbReference type="EMBL" id="WBA42238.1"/>
    </source>
</evidence>
<dbReference type="PANTHER" id="PTHR43711">
    <property type="entry name" value="TWO-COMPONENT HISTIDINE KINASE"/>
    <property type="match status" value="1"/>
</dbReference>
<evidence type="ECO:0000256" key="4">
    <source>
        <dbReference type="ARBA" id="ARBA00022679"/>
    </source>
</evidence>
<dbReference type="SUPFAM" id="SSF48452">
    <property type="entry name" value="TPR-like"/>
    <property type="match status" value="2"/>
</dbReference>
<dbReference type="PROSITE" id="PS50293">
    <property type="entry name" value="TPR_REGION"/>
    <property type="match status" value="1"/>
</dbReference>
<keyword evidence="4" id="KW-0808">Transferase</keyword>
<evidence type="ECO:0000256" key="2">
    <source>
        <dbReference type="ARBA" id="ARBA00012438"/>
    </source>
</evidence>
<dbReference type="Gene3D" id="1.25.40.10">
    <property type="entry name" value="Tetratricopeptide repeat domain"/>
    <property type="match status" value="2"/>
</dbReference>
<dbReference type="InterPro" id="IPR036890">
    <property type="entry name" value="HATPase_C_sf"/>
</dbReference>
<evidence type="ECO:0000256" key="3">
    <source>
        <dbReference type="ARBA" id="ARBA00022553"/>
    </source>
</evidence>
<dbReference type="SMART" id="SM00387">
    <property type="entry name" value="HATPase_c"/>
    <property type="match status" value="1"/>
</dbReference>
<dbReference type="PANTHER" id="PTHR43711:SF1">
    <property type="entry name" value="HISTIDINE KINASE 1"/>
    <property type="match status" value="1"/>
</dbReference>
<evidence type="ECO:0000259" key="9">
    <source>
        <dbReference type="PROSITE" id="PS50109"/>
    </source>
</evidence>
<dbReference type="InterPro" id="IPR050736">
    <property type="entry name" value="Sensor_HK_Regulatory"/>
</dbReference>
<feature type="domain" description="Histidine kinase" evidence="9">
    <location>
        <begin position="445"/>
        <end position="662"/>
    </location>
</feature>
<organism evidence="10 11">
    <name type="scientific">Hymenobacter canadensis</name>
    <dbReference type="NCBI Taxonomy" id="2999067"/>
    <lineage>
        <taxon>Bacteria</taxon>
        <taxon>Pseudomonadati</taxon>
        <taxon>Bacteroidota</taxon>
        <taxon>Cytophagia</taxon>
        <taxon>Cytophagales</taxon>
        <taxon>Hymenobacteraceae</taxon>
        <taxon>Hymenobacter</taxon>
    </lineage>
</organism>
<dbReference type="CDD" id="cd00082">
    <property type="entry name" value="HisKA"/>
    <property type="match status" value="1"/>
</dbReference>
<comment type="catalytic activity">
    <reaction evidence="1">
        <text>ATP + protein L-histidine = ADP + protein N-phospho-L-histidine.</text>
        <dbReference type="EC" id="2.7.13.3"/>
    </reaction>
</comment>
<dbReference type="InterPro" id="IPR011990">
    <property type="entry name" value="TPR-like_helical_dom_sf"/>
</dbReference>
<dbReference type="PROSITE" id="PS50109">
    <property type="entry name" value="HIS_KIN"/>
    <property type="match status" value="1"/>
</dbReference>
<dbReference type="Gene3D" id="3.30.565.10">
    <property type="entry name" value="Histidine kinase-like ATPase, C-terminal domain"/>
    <property type="match status" value="1"/>
</dbReference>
<dbReference type="PRINTS" id="PR00344">
    <property type="entry name" value="BCTRLSENSOR"/>
</dbReference>
<evidence type="ECO:0000256" key="8">
    <source>
        <dbReference type="SAM" id="Coils"/>
    </source>
</evidence>